<feature type="region of interest" description="Disordered" evidence="1">
    <location>
        <begin position="177"/>
        <end position="211"/>
    </location>
</feature>
<dbReference type="Proteomes" id="UP000729402">
    <property type="component" value="Unassembled WGS sequence"/>
</dbReference>
<protein>
    <submittedName>
        <fullName evidence="3">Uncharacterized protein</fullName>
    </submittedName>
</protein>
<dbReference type="AlphaFoldDB" id="A0A8J5SBA2"/>
<sequence>MSRMACRRLLTTTVWYCTRATYVLQLAGAIINFTVVDAWLKARRRGSRPPVPRARRRRRHALSSSIRSRRWTAWTWARARGSSRWGPASWGWSERRSAARWGRPSGRWPGEEWAPRLAEGLLVEEVWPEAERWAVTGVGWLERAVASPGETAAGWREPEEAETAATGAALWERAEEWSAATEAAWWEQEEAWSGPGAPEGALSGPVVPGEA</sequence>
<dbReference type="EMBL" id="JAAALK010000283">
    <property type="protein sequence ID" value="KAG8071660.1"/>
    <property type="molecule type" value="Genomic_DNA"/>
</dbReference>
<keyword evidence="4" id="KW-1185">Reference proteome</keyword>
<name>A0A8J5SBA2_ZIZPA</name>
<accession>A0A8J5SBA2</accession>
<feature type="transmembrane region" description="Helical" evidence="2">
    <location>
        <begin position="20"/>
        <end position="40"/>
    </location>
</feature>
<reference evidence="3" key="2">
    <citation type="submission" date="2021-02" db="EMBL/GenBank/DDBJ databases">
        <authorList>
            <person name="Kimball J.A."/>
            <person name="Haas M.W."/>
            <person name="Macchietto M."/>
            <person name="Kono T."/>
            <person name="Duquette J."/>
            <person name="Shao M."/>
        </authorList>
    </citation>
    <scope>NUCLEOTIDE SEQUENCE</scope>
    <source>
        <tissue evidence="3">Fresh leaf tissue</tissue>
    </source>
</reference>
<keyword evidence="2" id="KW-1133">Transmembrane helix</keyword>
<gene>
    <name evidence="3" type="ORF">GUJ93_ZPchr0006g45547</name>
</gene>
<keyword evidence="2" id="KW-0812">Transmembrane</keyword>
<evidence type="ECO:0000256" key="1">
    <source>
        <dbReference type="SAM" id="MobiDB-lite"/>
    </source>
</evidence>
<organism evidence="3 4">
    <name type="scientific">Zizania palustris</name>
    <name type="common">Northern wild rice</name>
    <dbReference type="NCBI Taxonomy" id="103762"/>
    <lineage>
        <taxon>Eukaryota</taxon>
        <taxon>Viridiplantae</taxon>
        <taxon>Streptophyta</taxon>
        <taxon>Embryophyta</taxon>
        <taxon>Tracheophyta</taxon>
        <taxon>Spermatophyta</taxon>
        <taxon>Magnoliopsida</taxon>
        <taxon>Liliopsida</taxon>
        <taxon>Poales</taxon>
        <taxon>Poaceae</taxon>
        <taxon>BOP clade</taxon>
        <taxon>Oryzoideae</taxon>
        <taxon>Oryzeae</taxon>
        <taxon>Zizaniinae</taxon>
        <taxon>Zizania</taxon>
    </lineage>
</organism>
<comment type="caution">
    <text evidence="3">The sequence shown here is derived from an EMBL/GenBank/DDBJ whole genome shotgun (WGS) entry which is preliminary data.</text>
</comment>
<evidence type="ECO:0000313" key="3">
    <source>
        <dbReference type="EMBL" id="KAG8071660.1"/>
    </source>
</evidence>
<proteinExistence type="predicted"/>
<reference evidence="3" key="1">
    <citation type="journal article" date="2021" name="bioRxiv">
        <title>Whole Genome Assembly and Annotation of Northern Wild Rice, Zizania palustris L., Supports a Whole Genome Duplication in the Zizania Genus.</title>
        <authorList>
            <person name="Haas M."/>
            <person name="Kono T."/>
            <person name="Macchietto M."/>
            <person name="Millas R."/>
            <person name="McGilp L."/>
            <person name="Shao M."/>
            <person name="Duquette J."/>
            <person name="Hirsch C.N."/>
            <person name="Kimball J."/>
        </authorList>
    </citation>
    <scope>NUCLEOTIDE SEQUENCE</scope>
    <source>
        <tissue evidence="3">Fresh leaf tissue</tissue>
    </source>
</reference>
<evidence type="ECO:0000256" key="2">
    <source>
        <dbReference type="SAM" id="Phobius"/>
    </source>
</evidence>
<feature type="compositionally biased region" description="Low complexity" evidence="1">
    <location>
        <begin position="177"/>
        <end position="186"/>
    </location>
</feature>
<evidence type="ECO:0000313" key="4">
    <source>
        <dbReference type="Proteomes" id="UP000729402"/>
    </source>
</evidence>
<keyword evidence="2" id="KW-0472">Membrane</keyword>